<sequence>MTLTTTQNPGRDKLHAAVASAMEERILAGQLRVGEKLPSEGDLAREFGVSTRSVREAVQVLETKGLVRRRHGERTTVVRADVSEFLDTLAVTVRQLLRANPHHLTEVMIVRRMIESDVIDLLGTAGKSKLTKVEEALAAMLEAGKREDFANFTAADAAFHQALVDAAGNSVLSIVYNNLHGLVAEVIRVTSSVPTKSYDAAYAEHLEIYNKICSGDLERAKLLMRAHIDNSTEYLKVALDKKDGKHEAAAGQ</sequence>
<dbReference type="PANTHER" id="PTHR43537">
    <property type="entry name" value="TRANSCRIPTIONAL REGULATOR, GNTR FAMILY"/>
    <property type="match status" value="1"/>
</dbReference>
<dbReference type="InterPro" id="IPR008920">
    <property type="entry name" value="TF_FadR/GntR_C"/>
</dbReference>
<evidence type="ECO:0000256" key="1">
    <source>
        <dbReference type="ARBA" id="ARBA00023015"/>
    </source>
</evidence>
<dbReference type="InterPro" id="IPR036390">
    <property type="entry name" value="WH_DNA-bd_sf"/>
</dbReference>
<dbReference type="GO" id="GO:0003700">
    <property type="term" value="F:DNA-binding transcription factor activity"/>
    <property type="evidence" value="ECO:0007669"/>
    <property type="project" value="InterPro"/>
</dbReference>
<evidence type="ECO:0000259" key="4">
    <source>
        <dbReference type="PROSITE" id="PS50949"/>
    </source>
</evidence>
<dbReference type="RefSeq" id="WP_037169405.1">
    <property type="nucleotide sequence ID" value="NZ_CAJXID010000017.1"/>
</dbReference>
<keyword evidence="3" id="KW-0804">Transcription</keyword>
<dbReference type="Pfam" id="PF07729">
    <property type="entry name" value="FCD"/>
    <property type="match status" value="1"/>
</dbReference>
<evidence type="ECO:0000313" key="6">
    <source>
        <dbReference type="Proteomes" id="UP000052167"/>
    </source>
</evidence>
<dbReference type="PROSITE" id="PS50949">
    <property type="entry name" value="HTH_GNTR"/>
    <property type="match status" value="1"/>
</dbReference>
<reference evidence="5 6" key="1">
    <citation type="submission" date="2014-06" db="EMBL/GenBank/DDBJ databases">
        <title>Rhizobium pelagicum/R2-400B4.</title>
        <authorList>
            <person name="Kimes N.E."/>
            <person name="Lopez-Perez M."/>
        </authorList>
    </citation>
    <scope>NUCLEOTIDE SEQUENCE [LARGE SCALE GENOMIC DNA]</scope>
    <source>
        <strain evidence="5 6">R2-400B4</strain>
    </source>
</reference>
<dbReference type="Gene3D" id="1.10.10.10">
    <property type="entry name" value="Winged helix-like DNA-binding domain superfamily/Winged helix DNA-binding domain"/>
    <property type="match status" value="1"/>
</dbReference>
<dbReference type="AlphaFoldDB" id="A0A922T503"/>
<dbReference type="EMBL" id="JOKJ01000041">
    <property type="protein sequence ID" value="KEQ02881.1"/>
    <property type="molecule type" value="Genomic_DNA"/>
</dbReference>
<evidence type="ECO:0000256" key="2">
    <source>
        <dbReference type="ARBA" id="ARBA00023125"/>
    </source>
</evidence>
<dbReference type="OrthoDB" id="9028214at2"/>
<dbReference type="PRINTS" id="PR00035">
    <property type="entry name" value="HTHGNTR"/>
</dbReference>
<keyword evidence="6" id="KW-1185">Reference proteome</keyword>
<dbReference type="PANTHER" id="PTHR43537:SF5">
    <property type="entry name" value="UXU OPERON TRANSCRIPTIONAL REGULATOR"/>
    <property type="match status" value="1"/>
</dbReference>
<name>A0A922T503_9HYPH</name>
<organism evidence="5 6">
    <name type="scientific">Pseudorhizobium pelagicum</name>
    <dbReference type="NCBI Taxonomy" id="1509405"/>
    <lineage>
        <taxon>Bacteria</taxon>
        <taxon>Pseudomonadati</taxon>
        <taxon>Pseudomonadota</taxon>
        <taxon>Alphaproteobacteria</taxon>
        <taxon>Hyphomicrobiales</taxon>
        <taxon>Rhizobiaceae</taxon>
        <taxon>Rhizobium/Agrobacterium group</taxon>
        <taxon>Pseudorhizobium</taxon>
    </lineage>
</organism>
<dbReference type="InterPro" id="IPR011711">
    <property type="entry name" value="GntR_C"/>
</dbReference>
<evidence type="ECO:0000313" key="5">
    <source>
        <dbReference type="EMBL" id="KEQ02881.1"/>
    </source>
</evidence>
<comment type="caution">
    <text evidence="5">The sequence shown here is derived from an EMBL/GenBank/DDBJ whole genome shotgun (WGS) entry which is preliminary data.</text>
</comment>
<dbReference type="SMART" id="SM00345">
    <property type="entry name" value="HTH_GNTR"/>
    <property type="match status" value="1"/>
</dbReference>
<proteinExistence type="predicted"/>
<dbReference type="SUPFAM" id="SSF48008">
    <property type="entry name" value="GntR ligand-binding domain-like"/>
    <property type="match status" value="1"/>
</dbReference>
<dbReference type="Pfam" id="PF00392">
    <property type="entry name" value="GntR"/>
    <property type="match status" value="1"/>
</dbReference>
<protein>
    <recommendedName>
        <fullName evidence="4">HTH gntR-type domain-containing protein</fullName>
    </recommendedName>
</protein>
<dbReference type="SUPFAM" id="SSF46785">
    <property type="entry name" value="Winged helix' DNA-binding domain"/>
    <property type="match status" value="1"/>
</dbReference>
<dbReference type="GO" id="GO:0003677">
    <property type="term" value="F:DNA binding"/>
    <property type="evidence" value="ECO:0007669"/>
    <property type="project" value="UniProtKB-KW"/>
</dbReference>
<keyword evidence="1" id="KW-0805">Transcription regulation</keyword>
<dbReference type="InterPro" id="IPR000524">
    <property type="entry name" value="Tscrpt_reg_HTH_GntR"/>
</dbReference>
<evidence type="ECO:0000256" key="3">
    <source>
        <dbReference type="ARBA" id="ARBA00023163"/>
    </source>
</evidence>
<dbReference type="CDD" id="cd07377">
    <property type="entry name" value="WHTH_GntR"/>
    <property type="match status" value="1"/>
</dbReference>
<dbReference type="Proteomes" id="UP000052167">
    <property type="component" value="Unassembled WGS sequence"/>
</dbReference>
<dbReference type="SMART" id="SM00895">
    <property type="entry name" value="FCD"/>
    <property type="match status" value="1"/>
</dbReference>
<feature type="domain" description="HTH gntR-type" evidence="4">
    <location>
        <begin position="12"/>
        <end position="80"/>
    </location>
</feature>
<gene>
    <name evidence="5" type="ORF">GV68_19555</name>
</gene>
<dbReference type="InterPro" id="IPR036388">
    <property type="entry name" value="WH-like_DNA-bd_sf"/>
</dbReference>
<accession>A0A922T503</accession>
<keyword evidence="2" id="KW-0238">DNA-binding</keyword>
<dbReference type="Gene3D" id="1.20.120.530">
    <property type="entry name" value="GntR ligand-binding domain-like"/>
    <property type="match status" value="1"/>
</dbReference>